<evidence type="ECO:0000256" key="1">
    <source>
        <dbReference type="SAM" id="MobiDB-lite"/>
    </source>
</evidence>
<protein>
    <recommendedName>
        <fullName evidence="4">BRI1 kinase inhibitor 1</fullName>
    </recommendedName>
</protein>
<feature type="compositionally biased region" description="Low complexity" evidence="1">
    <location>
        <begin position="27"/>
        <end position="54"/>
    </location>
</feature>
<dbReference type="PANTHER" id="PTHR33312:SF19">
    <property type="entry name" value="BRI1 KINASE INHIBITOR 1"/>
    <property type="match status" value="1"/>
</dbReference>
<feature type="compositionally biased region" description="Pro residues" evidence="1">
    <location>
        <begin position="11"/>
        <end position="26"/>
    </location>
</feature>
<feature type="region of interest" description="Disordered" evidence="1">
    <location>
        <begin position="150"/>
        <end position="270"/>
    </location>
</feature>
<evidence type="ECO:0000313" key="3">
    <source>
        <dbReference type="Proteomes" id="UP001054889"/>
    </source>
</evidence>
<gene>
    <name evidence="2" type="primary">ga15633</name>
    <name evidence="2" type="ORF">PR202_ga15633</name>
</gene>
<dbReference type="AlphaFoldDB" id="A0AAV5CKN0"/>
<feature type="compositionally biased region" description="Basic and acidic residues" evidence="1">
    <location>
        <begin position="118"/>
        <end position="131"/>
    </location>
</feature>
<dbReference type="InterPro" id="IPR039620">
    <property type="entry name" value="BKI1/MAKR1/3/4"/>
</dbReference>
<dbReference type="EMBL" id="BQKI01000007">
    <property type="protein sequence ID" value="GJM98605.1"/>
    <property type="molecule type" value="Genomic_DNA"/>
</dbReference>
<dbReference type="Proteomes" id="UP001054889">
    <property type="component" value="Unassembled WGS sequence"/>
</dbReference>
<organism evidence="2 3">
    <name type="scientific">Eleusine coracana subsp. coracana</name>
    <dbReference type="NCBI Taxonomy" id="191504"/>
    <lineage>
        <taxon>Eukaryota</taxon>
        <taxon>Viridiplantae</taxon>
        <taxon>Streptophyta</taxon>
        <taxon>Embryophyta</taxon>
        <taxon>Tracheophyta</taxon>
        <taxon>Spermatophyta</taxon>
        <taxon>Magnoliopsida</taxon>
        <taxon>Liliopsida</taxon>
        <taxon>Poales</taxon>
        <taxon>Poaceae</taxon>
        <taxon>PACMAD clade</taxon>
        <taxon>Chloridoideae</taxon>
        <taxon>Cynodonteae</taxon>
        <taxon>Eleusininae</taxon>
        <taxon>Eleusine</taxon>
    </lineage>
</organism>
<proteinExistence type="predicted"/>
<accession>A0AAV5CKN0</accession>
<keyword evidence="3" id="KW-1185">Reference proteome</keyword>
<evidence type="ECO:0008006" key="4">
    <source>
        <dbReference type="Google" id="ProtNLM"/>
    </source>
</evidence>
<feature type="compositionally biased region" description="Basic and acidic residues" evidence="1">
    <location>
        <begin position="251"/>
        <end position="264"/>
    </location>
</feature>
<feature type="compositionally biased region" description="Polar residues" evidence="1">
    <location>
        <begin position="104"/>
        <end position="117"/>
    </location>
</feature>
<dbReference type="GO" id="GO:0019210">
    <property type="term" value="F:kinase inhibitor activity"/>
    <property type="evidence" value="ECO:0007669"/>
    <property type="project" value="InterPro"/>
</dbReference>
<feature type="region of interest" description="Disordered" evidence="1">
    <location>
        <begin position="1"/>
        <end position="134"/>
    </location>
</feature>
<evidence type="ECO:0000313" key="2">
    <source>
        <dbReference type="EMBL" id="GJM98605.1"/>
    </source>
</evidence>
<reference evidence="2" key="1">
    <citation type="journal article" date="2018" name="DNA Res.">
        <title>Multiple hybrid de novo genome assembly of finger millet, an orphan allotetraploid crop.</title>
        <authorList>
            <person name="Hatakeyama M."/>
            <person name="Aluri S."/>
            <person name="Balachadran M.T."/>
            <person name="Sivarajan S.R."/>
            <person name="Patrignani A."/>
            <person name="Gruter S."/>
            <person name="Poveda L."/>
            <person name="Shimizu-Inatsugi R."/>
            <person name="Baeten J."/>
            <person name="Francoijs K.J."/>
            <person name="Nataraja K.N."/>
            <person name="Reddy Y.A.N."/>
            <person name="Phadnis S."/>
            <person name="Ravikumar R.L."/>
            <person name="Schlapbach R."/>
            <person name="Sreeman S.M."/>
            <person name="Shimizu K.K."/>
        </authorList>
    </citation>
    <scope>NUCLEOTIDE SEQUENCE</scope>
</reference>
<name>A0AAV5CKN0_ELECO</name>
<feature type="compositionally biased region" description="Polar residues" evidence="1">
    <location>
        <begin position="67"/>
        <end position="87"/>
    </location>
</feature>
<reference evidence="2" key="2">
    <citation type="submission" date="2021-12" db="EMBL/GenBank/DDBJ databases">
        <title>Resequencing data analysis of finger millet.</title>
        <authorList>
            <person name="Hatakeyama M."/>
            <person name="Aluri S."/>
            <person name="Balachadran M.T."/>
            <person name="Sivarajan S.R."/>
            <person name="Poveda L."/>
            <person name="Shimizu-Inatsugi R."/>
            <person name="Schlapbach R."/>
            <person name="Sreeman S.M."/>
            <person name="Shimizu K.K."/>
        </authorList>
    </citation>
    <scope>NUCLEOTIDE SEQUENCE</scope>
</reference>
<dbReference type="PANTHER" id="PTHR33312">
    <property type="entry name" value="MEMBRANE-ASSOCIATED KINASE REGULATOR 4-RELATED"/>
    <property type="match status" value="1"/>
</dbReference>
<dbReference type="GO" id="GO:0005886">
    <property type="term" value="C:plasma membrane"/>
    <property type="evidence" value="ECO:0007669"/>
    <property type="project" value="InterPro"/>
</dbReference>
<sequence length="270" mass="29712">MDTPRARSSKPPTPRLRLPPPPPPPLSVSATTSPSPHDFLASASASSSPYYLPSMSRAPVGRVGSDLSHNSYSKATSNGGMARNSRTPPFFSGLGGAWRKAESSSDTTTMSGKNNPGRTEERRKEKARSRAADLGQWVKRYMTAVVEQLRSSFYRPAAERERHRRRPHSFSVHGGPTKERERWTRGRRGHHQHLSSAPASLRVSPANSGHLSVKASTTSPEESSMEELQSAIEAAIAHCKRSMSRAQQQADEDHQDGRRGDTTKRQQPLE</sequence>
<comment type="caution">
    <text evidence="2">The sequence shown here is derived from an EMBL/GenBank/DDBJ whole genome shotgun (WGS) entry which is preliminary data.</text>
</comment>